<feature type="transmembrane region" description="Helical" evidence="6">
    <location>
        <begin position="73"/>
        <end position="93"/>
    </location>
</feature>
<protein>
    <submittedName>
        <fullName evidence="8">NADH dehydrogenase subunit L</fullName>
    </submittedName>
</protein>
<feature type="transmembrane region" description="Helical" evidence="6">
    <location>
        <begin position="32"/>
        <end position="53"/>
    </location>
</feature>
<dbReference type="Pfam" id="PF00361">
    <property type="entry name" value="Proton_antipo_M"/>
    <property type="match status" value="1"/>
</dbReference>
<feature type="transmembrane region" description="Helical" evidence="6">
    <location>
        <begin position="352"/>
        <end position="375"/>
    </location>
</feature>
<comment type="subcellular location">
    <subcellularLocation>
        <location evidence="1">Endomembrane system</location>
        <topology evidence="1">Multi-pass membrane protein</topology>
    </subcellularLocation>
    <subcellularLocation>
        <location evidence="5">Membrane</location>
        <topology evidence="5">Multi-pass membrane protein</topology>
    </subcellularLocation>
</comment>
<feature type="transmembrane region" description="Helical" evidence="6">
    <location>
        <begin position="6"/>
        <end position="23"/>
    </location>
</feature>
<dbReference type="AlphaFoldDB" id="A0A1M5BL08"/>
<feature type="transmembrane region" description="Helical" evidence="6">
    <location>
        <begin position="387"/>
        <end position="408"/>
    </location>
</feature>
<feature type="transmembrane region" description="Helical" evidence="6">
    <location>
        <begin position="286"/>
        <end position="306"/>
    </location>
</feature>
<feature type="transmembrane region" description="Helical" evidence="6">
    <location>
        <begin position="105"/>
        <end position="121"/>
    </location>
</feature>
<dbReference type="OrthoDB" id="9807568at2"/>
<dbReference type="PANTHER" id="PTHR42829:SF2">
    <property type="entry name" value="NADH-UBIQUINONE OXIDOREDUCTASE CHAIN 5"/>
    <property type="match status" value="1"/>
</dbReference>
<feature type="transmembrane region" description="Helical" evidence="6">
    <location>
        <begin position="607"/>
        <end position="626"/>
    </location>
</feature>
<dbReference type="InterPro" id="IPR003945">
    <property type="entry name" value="NU5C-like"/>
</dbReference>
<accession>A0A1M5BL08</accession>
<dbReference type="GO" id="GO:0016020">
    <property type="term" value="C:membrane"/>
    <property type="evidence" value="ECO:0007669"/>
    <property type="project" value="UniProtKB-SubCell"/>
</dbReference>
<dbReference type="GO" id="GO:0012505">
    <property type="term" value="C:endomembrane system"/>
    <property type="evidence" value="ECO:0007669"/>
    <property type="project" value="UniProtKB-SubCell"/>
</dbReference>
<feature type="transmembrane region" description="Helical" evidence="6">
    <location>
        <begin position="428"/>
        <end position="451"/>
    </location>
</feature>
<dbReference type="STRING" id="1073325.SAMN05444483_10176"/>
<feature type="transmembrane region" description="Helical" evidence="6">
    <location>
        <begin position="127"/>
        <end position="145"/>
    </location>
</feature>
<organism evidence="8 9">
    <name type="scientific">Salegentibacter echinorum</name>
    <dbReference type="NCBI Taxonomy" id="1073325"/>
    <lineage>
        <taxon>Bacteria</taxon>
        <taxon>Pseudomonadati</taxon>
        <taxon>Bacteroidota</taxon>
        <taxon>Flavobacteriia</taxon>
        <taxon>Flavobacteriales</taxon>
        <taxon>Flavobacteriaceae</taxon>
        <taxon>Salegentibacter</taxon>
    </lineage>
</organism>
<reference evidence="9" key="1">
    <citation type="submission" date="2016-11" db="EMBL/GenBank/DDBJ databases">
        <authorList>
            <person name="Varghese N."/>
            <person name="Submissions S."/>
        </authorList>
    </citation>
    <scope>NUCLEOTIDE SEQUENCE [LARGE SCALE GENOMIC DNA]</scope>
    <source>
        <strain evidence="9">DSM 24579</strain>
    </source>
</reference>
<name>A0A1M5BL08_SALEC</name>
<dbReference type="GO" id="GO:0015990">
    <property type="term" value="P:electron transport coupled proton transport"/>
    <property type="evidence" value="ECO:0007669"/>
    <property type="project" value="TreeGrafter"/>
</dbReference>
<feature type="transmembrane region" description="Helical" evidence="6">
    <location>
        <begin position="230"/>
        <end position="252"/>
    </location>
</feature>
<evidence type="ECO:0000259" key="7">
    <source>
        <dbReference type="Pfam" id="PF00361"/>
    </source>
</evidence>
<dbReference type="Proteomes" id="UP000183945">
    <property type="component" value="Unassembled WGS sequence"/>
</dbReference>
<dbReference type="EMBL" id="FQVT01000001">
    <property type="protein sequence ID" value="SHF43050.1"/>
    <property type="molecule type" value="Genomic_DNA"/>
</dbReference>
<sequence>MSELFLWILILAPIGAALFGYIFRNGSSLPHLIGVSASLLGSLFLFLNISQSFSQKIEFGGLADFPFVVVANYQNALLALVVSVVALAIFIYAKGYMEAEKGKRWFWPAMSLFLAAMQVLVMAGDWFLFITGWELMGLASFLLIGTWHEKKNARLGSVKAFMLTRFADMGLYAGAFLTIITYNQLAVPFSVTQEISVLAASCFLLAVMGKSAQLPFQSWLSGAMAGPTPVSALLHSATMVGAGALLLFKIYPILPEEALLYIGIIGCLTIILTGLTAITSKDLKQMLAASTSSQLGFMLLAIGAGFPGAAFAHWLAHAFMKSTLFLGAGVFQQGYESTQYKKIAGSGKQLKVTHYTFIIAALALTGIPPLIGYWSKDGILEASLISGNWFFVVSGVLGAFFTASYVSIAVRWLWKGKAEKPSISKKNLMLTGIFILIILVIAGGFGLEPIVKKIGYSIPKGKWSMVLGLVAALFGLLTGWFYRENWLPGTFTKFSRENYTLAGGYQNLVVNPTLKTANFFQHIDAFILEYIEKIGYFGLNLSQTIFKADRNVKTAVWEIGNSGIWLSSFSQIFDLKILISIKTIASSIKESGYYGKKWQSGLVHKELAITIISLLILIFILIISLIELL</sequence>
<proteinExistence type="predicted"/>
<dbReference type="PRINTS" id="PR01434">
    <property type="entry name" value="NADHDHGNASE5"/>
</dbReference>
<feature type="transmembrane region" description="Helical" evidence="6">
    <location>
        <begin position="463"/>
        <end position="482"/>
    </location>
</feature>
<evidence type="ECO:0000256" key="3">
    <source>
        <dbReference type="ARBA" id="ARBA00022989"/>
    </source>
</evidence>
<keyword evidence="2 5" id="KW-0812">Transmembrane</keyword>
<dbReference type="GO" id="GO:0003954">
    <property type="term" value="F:NADH dehydrogenase activity"/>
    <property type="evidence" value="ECO:0007669"/>
    <property type="project" value="TreeGrafter"/>
</dbReference>
<evidence type="ECO:0000313" key="9">
    <source>
        <dbReference type="Proteomes" id="UP000183945"/>
    </source>
</evidence>
<evidence type="ECO:0000256" key="4">
    <source>
        <dbReference type="ARBA" id="ARBA00023136"/>
    </source>
</evidence>
<keyword evidence="3 6" id="KW-1133">Transmembrane helix</keyword>
<gene>
    <name evidence="8" type="ORF">SAMN05444483_10176</name>
</gene>
<evidence type="ECO:0000256" key="6">
    <source>
        <dbReference type="SAM" id="Phobius"/>
    </source>
</evidence>
<dbReference type="GO" id="GO:0008137">
    <property type="term" value="F:NADH dehydrogenase (ubiquinone) activity"/>
    <property type="evidence" value="ECO:0007669"/>
    <property type="project" value="InterPro"/>
</dbReference>
<keyword evidence="4 6" id="KW-0472">Membrane</keyword>
<evidence type="ECO:0000256" key="2">
    <source>
        <dbReference type="ARBA" id="ARBA00022692"/>
    </source>
</evidence>
<feature type="transmembrane region" description="Helical" evidence="6">
    <location>
        <begin position="258"/>
        <end position="279"/>
    </location>
</feature>
<feature type="transmembrane region" description="Helical" evidence="6">
    <location>
        <begin position="166"/>
        <end position="185"/>
    </location>
</feature>
<evidence type="ECO:0000256" key="1">
    <source>
        <dbReference type="ARBA" id="ARBA00004127"/>
    </source>
</evidence>
<keyword evidence="9" id="KW-1185">Reference proteome</keyword>
<dbReference type="GO" id="GO:0042773">
    <property type="term" value="P:ATP synthesis coupled electron transport"/>
    <property type="evidence" value="ECO:0007669"/>
    <property type="project" value="InterPro"/>
</dbReference>
<dbReference type="PANTHER" id="PTHR42829">
    <property type="entry name" value="NADH-UBIQUINONE OXIDOREDUCTASE CHAIN 5"/>
    <property type="match status" value="1"/>
</dbReference>
<evidence type="ECO:0000256" key="5">
    <source>
        <dbReference type="RuleBase" id="RU000320"/>
    </source>
</evidence>
<dbReference type="RefSeq" id="WP_072875645.1">
    <property type="nucleotide sequence ID" value="NZ_FQVT01000001.1"/>
</dbReference>
<feature type="domain" description="NADH:quinone oxidoreductase/Mrp antiporter transmembrane" evidence="7">
    <location>
        <begin position="123"/>
        <end position="402"/>
    </location>
</feature>
<dbReference type="InterPro" id="IPR001750">
    <property type="entry name" value="ND/Mrp_TM"/>
</dbReference>
<evidence type="ECO:0000313" key="8">
    <source>
        <dbReference type="EMBL" id="SHF43050.1"/>
    </source>
</evidence>